<feature type="domain" description="Trichohyalin-plectin-homology" evidence="3">
    <location>
        <begin position="130"/>
        <end position="469"/>
    </location>
</feature>
<feature type="coiled-coil region" evidence="2">
    <location>
        <begin position="336"/>
        <end position="387"/>
    </location>
</feature>
<accession>A0AA88N633</accession>
<feature type="coiled-coil region" evidence="2">
    <location>
        <begin position="47"/>
        <end position="109"/>
    </location>
</feature>
<keyword evidence="1 2" id="KW-0175">Coiled coil</keyword>
<protein>
    <recommendedName>
        <fullName evidence="3">Trichohyalin-plectin-homology domain-containing protein</fullName>
    </recommendedName>
</protein>
<organism evidence="4 5">
    <name type="scientific">Tachysurus vachellii</name>
    <name type="common">Darkbarbel catfish</name>
    <name type="synonym">Pelteobagrus vachellii</name>
    <dbReference type="NCBI Taxonomy" id="175792"/>
    <lineage>
        <taxon>Eukaryota</taxon>
        <taxon>Metazoa</taxon>
        <taxon>Chordata</taxon>
        <taxon>Craniata</taxon>
        <taxon>Vertebrata</taxon>
        <taxon>Euteleostomi</taxon>
        <taxon>Actinopterygii</taxon>
        <taxon>Neopterygii</taxon>
        <taxon>Teleostei</taxon>
        <taxon>Ostariophysi</taxon>
        <taxon>Siluriformes</taxon>
        <taxon>Bagridae</taxon>
        <taxon>Tachysurus</taxon>
    </lineage>
</organism>
<feature type="coiled-coil region" evidence="2">
    <location>
        <begin position="215"/>
        <end position="295"/>
    </location>
</feature>
<evidence type="ECO:0000256" key="2">
    <source>
        <dbReference type="SAM" id="Coils"/>
    </source>
</evidence>
<evidence type="ECO:0000313" key="4">
    <source>
        <dbReference type="EMBL" id="KAK2849776.1"/>
    </source>
</evidence>
<dbReference type="Pfam" id="PF13868">
    <property type="entry name" value="TPH"/>
    <property type="match status" value="1"/>
</dbReference>
<comment type="caution">
    <text evidence="4">The sequence shown here is derived from an EMBL/GenBank/DDBJ whole genome shotgun (WGS) entry which is preliminary data.</text>
</comment>
<dbReference type="InterPro" id="IPR039986">
    <property type="entry name" value="CFAP210"/>
</dbReference>
<dbReference type="PANTHER" id="PTHR28663">
    <property type="entry name" value="COILED-COIL DOMAIN-CONTAINING PROTEIN 173"/>
    <property type="match status" value="1"/>
</dbReference>
<evidence type="ECO:0000313" key="5">
    <source>
        <dbReference type="Proteomes" id="UP001187315"/>
    </source>
</evidence>
<feature type="coiled-coil region" evidence="2">
    <location>
        <begin position="150"/>
        <end position="184"/>
    </location>
</feature>
<dbReference type="Proteomes" id="UP001187315">
    <property type="component" value="Unassembled WGS sequence"/>
</dbReference>
<gene>
    <name evidence="4" type="ORF">Q7C36_008559</name>
</gene>
<evidence type="ECO:0000259" key="3">
    <source>
        <dbReference type="Pfam" id="PF13868"/>
    </source>
</evidence>
<dbReference type="AlphaFoldDB" id="A0AA88N633"/>
<dbReference type="GO" id="GO:0005879">
    <property type="term" value="C:axonemal microtubule"/>
    <property type="evidence" value="ECO:0007669"/>
    <property type="project" value="TreeGrafter"/>
</dbReference>
<keyword evidence="5" id="KW-1185">Reference proteome</keyword>
<dbReference type="EMBL" id="JAVHJS010000008">
    <property type="protein sequence ID" value="KAK2849776.1"/>
    <property type="molecule type" value="Genomic_DNA"/>
</dbReference>
<reference evidence="4" key="1">
    <citation type="submission" date="2023-08" db="EMBL/GenBank/DDBJ databases">
        <title>Pelteobagrus vachellii genome.</title>
        <authorList>
            <person name="Liu H."/>
        </authorList>
    </citation>
    <scope>NUCLEOTIDE SEQUENCE</scope>
    <source>
        <strain evidence="4">PRFRI_2022a</strain>
        <tissue evidence="4">Muscle</tissue>
    </source>
</reference>
<sequence>MAAAPESIRKVILPEVNNKPSSPVDLHKVTVLPASEWERIQDIVHGMNEQQERIMAAARQREALHLRSKEAVKNWPNTIAGQWQKKLELRKIKKEIEEEEKKQIDLDEAKFQEQKRKEAIERAKKLQFFQTDRVKGFHSTLLMTEVLKEREAQIELKKRKEIEAKELENKLLAINAHNAELALQQEHQKAVERKQNFLAVAETWTQQIKVHEQGREEKLMEKKKEAEELKNFQELYYKEQNKRKQKKKEEKGNIMKAYQEQVAKKKILLESESEKQELEEEKRKLVVKAKNKLVKLWKEKKAEMFRETQRNREVVADKLAAYLEQPGINEEELISRAAAEDVAKQDKRQHEKEEQQAAMLRSIAEHREAVEKQLKCKKQEEKQMAAEMLEANKASDLLFHKEQKIKAQKNRETAKMLQDSYVCHMTEKHAQNKLQKKQQQESKARHSELIADEENQFQVYATDVIQRSKEAQRNTSLLQKASRAGFGGGRGPLFEGVRPSYLVHDYTGVQLPSYAHGRP</sequence>
<dbReference type="InterPro" id="IPR043597">
    <property type="entry name" value="TPH_dom"/>
</dbReference>
<dbReference type="PANTHER" id="PTHR28663:SF1">
    <property type="entry name" value="CILIA- AND FLAGELLA- ASSOCIATED PROTEIN 210"/>
    <property type="match status" value="1"/>
</dbReference>
<evidence type="ECO:0000256" key="1">
    <source>
        <dbReference type="ARBA" id="ARBA00023054"/>
    </source>
</evidence>
<proteinExistence type="predicted"/>
<name>A0AA88N633_TACVA</name>